<evidence type="ECO:0000313" key="3">
    <source>
        <dbReference type="Proteomes" id="UP000009096"/>
    </source>
</evidence>
<dbReference type="RefSeq" id="XP_018748950.1">
    <property type="nucleotide sequence ID" value="XM_018892281.1"/>
</dbReference>
<dbReference type="AlphaFoldDB" id="W7M5I7"/>
<dbReference type="GeneID" id="30062556"/>
<accession>W7M5I7</accession>
<name>W7M5I7_GIBM7</name>
<dbReference type="EMBL" id="DS022246">
    <property type="protein sequence ID" value="EWG42759.1"/>
    <property type="molecule type" value="Genomic_DNA"/>
</dbReference>
<protein>
    <submittedName>
        <fullName evidence="2">Uncharacterized protein</fullName>
    </submittedName>
</protein>
<feature type="region of interest" description="Disordered" evidence="1">
    <location>
        <begin position="1"/>
        <end position="54"/>
    </location>
</feature>
<organism evidence="2 3">
    <name type="scientific">Gibberella moniliformis (strain M3125 / FGSC 7600)</name>
    <name type="common">Maize ear and stalk rot fungus</name>
    <name type="synonym">Fusarium verticillioides</name>
    <dbReference type="NCBI Taxonomy" id="334819"/>
    <lineage>
        <taxon>Eukaryota</taxon>
        <taxon>Fungi</taxon>
        <taxon>Dikarya</taxon>
        <taxon>Ascomycota</taxon>
        <taxon>Pezizomycotina</taxon>
        <taxon>Sordariomycetes</taxon>
        <taxon>Hypocreomycetidae</taxon>
        <taxon>Hypocreales</taxon>
        <taxon>Nectriaceae</taxon>
        <taxon>Fusarium</taxon>
        <taxon>Fusarium fujikuroi species complex</taxon>
    </lineage>
</organism>
<proteinExistence type="predicted"/>
<dbReference type="VEuPathDB" id="FungiDB:FVEG_04498"/>
<dbReference type="KEGG" id="fvr:FVEG_04498"/>
<evidence type="ECO:0000256" key="1">
    <source>
        <dbReference type="SAM" id="MobiDB-lite"/>
    </source>
</evidence>
<dbReference type="Proteomes" id="UP000009096">
    <property type="component" value="Chromosome 4"/>
</dbReference>
<reference evidence="2 3" key="1">
    <citation type="journal article" date="2010" name="Nature">
        <title>Comparative genomics reveals mobile pathogenicity chromosomes in Fusarium.</title>
        <authorList>
            <person name="Ma L.J."/>
            <person name="van der Does H.C."/>
            <person name="Borkovich K.A."/>
            <person name="Coleman J.J."/>
            <person name="Daboussi M.J."/>
            <person name="Di Pietro A."/>
            <person name="Dufresne M."/>
            <person name="Freitag M."/>
            <person name="Grabherr M."/>
            <person name="Henrissat B."/>
            <person name="Houterman P.M."/>
            <person name="Kang S."/>
            <person name="Shim W.B."/>
            <person name="Woloshuk C."/>
            <person name="Xie X."/>
            <person name="Xu J.R."/>
            <person name="Antoniw J."/>
            <person name="Baker S.E."/>
            <person name="Bluhm B.H."/>
            <person name="Breakspear A."/>
            <person name="Brown D.W."/>
            <person name="Butchko R.A."/>
            <person name="Chapman S."/>
            <person name="Coulson R."/>
            <person name="Coutinho P.M."/>
            <person name="Danchin E.G."/>
            <person name="Diener A."/>
            <person name="Gale L.R."/>
            <person name="Gardiner D.M."/>
            <person name="Goff S."/>
            <person name="Hammond-Kosack K.E."/>
            <person name="Hilburn K."/>
            <person name="Hua-Van A."/>
            <person name="Jonkers W."/>
            <person name="Kazan K."/>
            <person name="Kodira C.D."/>
            <person name="Koehrsen M."/>
            <person name="Kumar L."/>
            <person name="Lee Y.H."/>
            <person name="Li L."/>
            <person name="Manners J.M."/>
            <person name="Miranda-Saavedra D."/>
            <person name="Mukherjee M."/>
            <person name="Park G."/>
            <person name="Park J."/>
            <person name="Park S.Y."/>
            <person name="Proctor R.H."/>
            <person name="Regev A."/>
            <person name="Ruiz-Roldan M.C."/>
            <person name="Sain D."/>
            <person name="Sakthikumar S."/>
            <person name="Sykes S."/>
            <person name="Schwartz D.C."/>
            <person name="Turgeon B.G."/>
            <person name="Wapinski I."/>
            <person name="Yoder O."/>
            <person name="Young S."/>
            <person name="Zeng Q."/>
            <person name="Zhou S."/>
            <person name="Galagan J."/>
            <person name="Cuomo C.A."/>
            <person name="Kistler H.C."/>
            <person name="Rep M."/>
        </authorList>
    </citation>
    <scope>NUCLEOTIDE SEQUENCE [LARGE SCALE GENOMIC DNA]</scope>
    <source>
        <strain evidence="3">M3125 / FGSC 7600</strain>
    </source>
</reference>
<keyword evidence="3" id="KW-1185">Reference proteome</keyword>
<evidence type="ECO:0000313" key="2">
    <source>
        <dbReference type="EMBL" id="EWG42759.1"/>
    </source>
</evidence>
<dbReference type="EMBL" id="CM000581">
    <property type="protein sequence ID" value="EWG42759.1"/>
    <property type="molecule type" value="Genomic_DNA"/>
</dbReference>
<sequence length="142" mass="16210">MEEQEHQRKSTQRNRSTASRLPQEPAPDPSKELKQAICKGQSVPRRQSNYTAETPLHVPALRAMALIEELRRQLVGDAPENTSYLGVFYEKTTFHDRIILREARVRPCGRLLHVALQRLTLTLPSDLGIRYSLSFISSKSTE</sequence>
<gene>
    <name evidence="2" type="ORF">FVEG_04498</name>
</gene>